<keyword evidence="1" id="KW-0812">Transmembrane</keyword>
<dbReference type="AlphaFoldDB" id="A0A0B4DJJ1"/>
<name>A0A0B4DJJ1_9FLAO</name>
<evidence type="ECO:0000313" key="2">
    <source>
        <dbReference type="EMBL" id="KIC64585.1"/>
    </source>
</evidence>
<evidence type="ECO:0000256" key="1">
    <source>
        <dbReference type="SAM" id="Phobius"/>
    </source>
</evidence>
<reference evidence="2 3" key="1">
    <citation type="submission" date="2014-12" db="EMBL/GenBank/DDBJ databases">
        <title>Genome sequencing of Chryseobacterium taiwanense TPW19.</title>
        <authorList>
            <person name="Tan P.W."/>
            <person name="Chan K.-G."/>
        </authorList>
    </citation>
    <scope>NUCLEOTIDE SEQUENCE [LARGE SCALE GENOMIC DNA]</scope>
    <source>
        <strain evidence="2 3">TPW19</strain>
    </source>
</reference>
<feature type="transmembrane region" description="Helical" evidence="1">
    <location>
        <begin position="39"/>
        <end position="55"/>
    </location>
</feature>
<gene>
    <name evidence="2" type="ORF">RM51_03345</name>
</gene>
<protein>
    <recommendedName>
        <fullName evidence="4">YcxB-like protein domain-containing protein</fullName>
    </recommendedName>
</protein>
<organism evidence="2 3">
    <name type="scientific">Chryseobacterium taiwanense</name>
    <dbReference type="NCBI Taxonomy" id="363331"/>
    <lineage>
        <taxon>Bacteria</taxon>
        <taxon>Pseudomonadati</taxon>
        <taxon>Bacteroidota</taxon>
        <taxon>Flavobacteriia</taxon>
        <taxon>Flavobacteriales</taxon>
        <taxon>Weeksellaceae</taxon>
        <taxon>Chryseobacterium group</taxon>
        <taxon>Chryseobacterium</taxon>
    </lineage>
</organism>
<dbReference type="OrthoDB" id="1258766at2"/>
<keyword evidence="3" id="KW-1185">Reference proteome</keyword>
<comment type="caution">
    <text evidence="2">The sequence shown here is derived from an EMBL/GenBank/DDBJ whole genome shotgun (WGS) entry which is preliminary data.</text>
</comment>
<accession>A0A0B4DJJ1</accession>
<keyword evidence="1" id="KW-0472">Membrane</keyword>
<dbReference type="Proteomes" id="UP000031167">
    <property type="component" value="Unassembled WGS sequence"/>
</dbReference>
<dbReference type="RefSeq" id="WP_039365149.1">
    <property type="nucleotide sequence ID" value="NZ_JWTA01000003.1"/>
</dbReference>
<evidence type="ECO:0000313" key="3">
    <source>
        <dbReference type="Proteomes" id="UP000031167"/>
    </source>
</evidence>
<proteinExistence type="predicted"/>
<feature type="transmembrane region" description="Helical" evidence="1">
    <location>
        <begin position="61"/>
        <end position="80"/>
    </location>
</feature>
<keyword evidence="1" id="KW-1133">Transmembrane helix</keyword>
<sequence length="181" mass="21677">MNEEILTYNIPYSEIILRQINQYEFKRLWENNLTKNNKNLLGGIITLLIAIMFFITKDYGFSGLFAGFGIATCSNYISYYSSYRKNKKKFHKLIDKEILNLKINSTDTIWEFTPTHFGFRNYKSEYKFIWQEITYCILDDKYLYITASSFLNFILDKANIDEDNFNKTIHYLENKSQFKEI</sequence>
<dbReference type="EMBL" id="JWTA01000003">
    <property type="protein sequence ID" value="KIC64585.1"/>
    <property type="molecule type" value="Genomic_DNA"/>
</dbReference>
<evidence type="ECO:0008006" key="4">
    <source>
        <dbReference type="Google" id="ProtNLM"/>
    </source>
</evidence>